<dbReference type="EMBL" id="BRXX01000070">
    <property type="protein sequence ID" value="GMH87270.1"/>
    <property type="molecule type" value="Genomic_DNA"/>
</dbReference>
<name>A0A9W7BG30_9STRA</name>
<dbReference type="Proteomes" id="UP001165160">
    <property type="component" value="Unassembled WGS sequence"/>
</dbReference>
<dbReference type="GO" id="GO:0003887">
    <property type="term" value="F:DNA-directed DNA polymerase activity"/>
    <property type="evidence" value="ECO:0007669"/>
    <property type="project" value="UniProtKB-KW"/>
</dbReference>
<keyword evidence="5 16" id="KW-0808">Transferase</keyword>
<accession>A0A9W7BG30</accession>
<dbReference type="GO" id="GO:0008622">
    <property type="term" value="C:epsilon DNA polymerase complex"/>
    <property type="evidence" value="ECO:0007669"/>
    <property type="project" value="InterPro"/>
</dbReference>
<evidence type="ECO:0000256" key="4">
    <source>
        <dbReference type="ARBA" id="ARBA00022485"/>
    </source>
</evidence>
<dbReference type="GO" id="GO:0000166">
    <property type="term" value="F:nucleotide binding"/>
    <property type="evidence" value="ECO:0007669"/>
    <property type="project" value="InterPro"/>
</dbReference>
<keyword evidence="6 16" id="KW-0548">Nucleotidyltransferase</keyword>
<dbReference type="InterPro" id="IPR029703">
    <property type="entry name" value="POL2"/>
</dbReference>
<dbReference type="Gene3D" id="3.30.342.10">
    <property type="entry name" value="DNA Polymerase, chain B, domain 1"/>
    <property type="match status" value="1"/>
</dbReference>
<keyword evidence="15 16" id="KW-0539">Nucleus</keyword>
<sequence>MSKFDKSKKVFGQSTRNSQQSRYQRQMGASRSKSSMNPNLADQEWEDRKKEFKEQKRKDNESVDVKLGYPRFDTPGEVKEAWAYNMLATTVKAEDGTQRSGLDIFFLTDAKETFKSTVIYSPYFYVAVEDASVTQDVNQFLLRKYEGNGITVEKVDLEDLDLPNHLSGLKREYLKLSFLNVDDLMTVRRDILPLVRKKQDLEGTRHDSTQTTLRGTSTSTFANHKQTKLTNQSNMLDSICDIREYDVPYVVRCCIDLHVRAGHYYRVEPQQDKNVKVTFLEEKTKNTKATPRVLAYDIECTKAPLKFPDASHDQIFMISYMVDGQGYLIISRDIVSQDIDDFEYTPKPSFPGPFKIFNERNEEDLIRRFFAHVQQLRPQIIVTYNGDFFDFPFLEARAEKIGLNMTKEWGIEKQGEEYRGRSMIHLDAFSWVRRDSYLPQGAQGLKAVTKYKLGYDPVEVDPEDMVRYASEKPVHMASYSVSDAVATFYLYDQYVHLFIFSLCTLIPMGPEDVLRKGSGTLCEALLMVEAYNNNIVCPNKHVEPYTKFHNGHLLEAETYIGGHVECLETGVYRSDIPCKFDLTPTALQKLIDNIDRDLTFFIEVEKGVERATITNYDEVRSEIVEKLENLRDNPVREEEPFIYHLDVGAMYPNIILTNRLQPHAISNQATCACGYQGHGGCKREMDWIWRGDYAPASKSEYDRTKMQLTQHNEKIGDQTFLEYDSKEQAAIVAKRVKQYSHKVYKKTKETKEETRSATVCMRENPFYVDTVRNFRDRRYNFKKMTKKWKNNVKKEEKNGDPVAIKHAQDMMLVYDSLQVAHKCILNSFYGYVMRKGARWRSMEMAGIVTLTGANLIKQARELVEQIGRPLELDTDGIWCILPISFPNNFTFKTEDGGKEILEYPCCMLNSDVHDRYTNHQYQNLDPKTGKYTTRSECSIFFEVDGPYKAMILPASTEEGKLLKKRYAVYNFDGSLAELKGFELKRRGELELIKAFQSEVFVRFLDGKSLPECYDAVADIANHWLDVLDGQGETLDDEELVGLISENKNMSRQLEEYGDQKGTSLTTAKRLGEFLGKEMVQDKGLNCKFIIAERPYGAPVTERAIPVAIWKAEPAVMKNYLRKWLKDSSLDDFDMRSILDWEYYRERLTKTIQKIITIPAALQQVTNPVPRCAHPEWLQRLVKRENDSHQQVKISDMFGALKKGQKNKAVFGEIKVGNVAVSPLPVTTVAGKLAAVATSSKNTVTPDKNKKVSLVSSEGSSTTYVGRESFVDWLKARKGAWGLARKTAKRERNANLFESVGGGGVSKKAKKTTGVEGFLKEAERNVRDGSWQVLEVRETDTLGEVILFVMTTPTSITKIPLTINRKVHVSLSGQGGEVVEQLRRSSKGKLRKGWYLPHGGGNEEEELWELTVSEAKFQPYLSTLLTMPEIKSVYSTEYPLVSDFLRDVGGVGRVVAGGDSGKWKLDDLEAVKGKNYLGEDSARFKRIFLFSKLLQSRGLLSVFLPVSVSSTSAIPEQGSNDISGSCIIYVLKPKGNKERSVKGKYCEGMFQKLLEYVKNSADVDEEEREWYKTLAGSCTFTVKYLNEEQDVWNSVNGDLLEWVQAKNGPTMLVGKGCGGVKELKLKLGAVSEFPVVSFDDDTAALPPLQWEMPAVNSAIMSFLNTFALDFPRLLAQSRYGNVPIGNTTAGGLYDVFLSRGLKKGRTISWASNKPTPDLGSAANDDGLFTDAESAVKICNEGAYRGVCFEININGLVASCLRSMEVGINESVSRSVTILQNLVKTWHQESARSPVARVMSEGIWKMLNEQERSLWDGEVGRVVANMGWVGFSRLIREIEHLGGEIVFADFHKVIISTGKKTVAEGLEHVEFMVRTLRGYDDIVGEIGLRVNSVWSDLVFVDENNYEAVEFEMVGGEEEGDVGDRIVDVSGEKWCYHMRSRWNLVNFFADESHQHYFRSLIGRFSRAPFEKRLKLLLAGGEEVQEIAVQEKELEFKKNYVRKQMAGTFTKYVGEILATSVDVTWPSLPGSHLTPTTPALEFVKSVVKVLFLDSDVSAEATILKKSALTQMGMHEYSEQCKWVDPCASFILPNVFCDGCDSCVNLNLCVKGEEDRGWFCEECGSEYDKGFIEWRLVEMMNKKSVQYQVQDLRCPKTNAVAKGYMGVVSESCTVWRGDFDRERYMRDLGVLKRIAEGYELEWLGETVEGLLA</sequence>
<dbReference type="GO" id="GO:0008310">
    <property type="term" value="F:single-stranded DNA 3'-5' DNA exonuclease activity"/>
    <property type="evidence" value="ECO:0007669"/>
    <property type="project" value="TreeGrafter"/>
</dbReference>
<dbReference type="InterPro" id="IPR023211">
    <property type="entry name" value="DNA_pol_palm_dom_sf"/>
</dbReference>
<dbReference type="GO" id="GO:0045004">
    <property type="term" value="P:DNA replication proofreading"/>
    <property type="evidence" value="ECO:0007669"/>
    <property type="project" value="TreeGrafter"/>
</dbReference>
<comment type="function">
    <text evidence="16">DNA polymerase II participates in chromosomal DNA replication.</text>
</comment>
<dbReference type="Gene3D" id="3.90.1600.10">
    <property type="entry name" value="Palm domain of DNA polymerase"/>
    <property type="match status" value="1"/>
</dbReference>
<feature type="compositionally biased region" description="Polar residues" evidence="17">
    <location>
        <begin position="12"/>
        <end position="40"/>
    </location>
</feature>
<comment type="catalytic activity">
    <reaction evidence="16">
        <text>DNA(n) + a 2'-deoxyribonucleoside 5'-triphosphate = DNA(n+1) + diphosphate</text>
        <dbReference type="Rhea" id="RHEA:22508"/>
        <dbReference type="Rhea" id="RHEA-COMP:17339"/>
        <dbReference type="Rhea" id="RHEA-COMP:17340"/>
        <dbReference type="ChEBI" id="CHEBI:33019"/>
        <dbReference type="ChEBI" id="CHEBI:61560"/>
        <dbReference type="ChEBI" id="CHEBI:173112"/>
        <dbReference type="EC" id="2.7.7.7"/>
    </reaction>
</comment>
<evidence type="ECO:0000259" key="18">
    <source>
        <dbReference type="SMART" id="SM01159"/>
    </source>
</evidence>
<evidence type="ECO:0000256" key="15">
    <source>
        <dbReference type="ARBA" id="ARBA00023242"/>
    </source>
</evidence>
<keyword evidence="4 16" id="KW-0004">4Fe-4S</keyword>
<dbReference type="GO" id="GO:0000278">
    <property type="term" value="P:mitotic cell cycle"/>
    <property type="evidence" value="ECO:0007669"/>
    <property type="project" value="TreeGrafter"/>
</dbReference>
<dbReference type="Gene3D" id="1.10.287.690">
    <property type="entry name" value="Helix hairpin bin"/>
    <property type="match status" value="1"/>
</dbReference>
<keyword evidence="7 16" id="KW-0235">DNA replication</keyword>
<keyword evidence="8 16" id="KW-0479">Metal-binding</keyword>
<dbReference type="EC" id="2.7.7.7" evidence="16"/>
<dbReference type="InterPro" id="IPR012337">
    <property type="entry name" value="RNaseH-like_sf"/>
</dbReference>
<dbReference type="InterPro" id="IPR043502">
    <property type="entry name" value="DNA/RNA_pol_sf"/>
</dbReference>
<keyword evidence="10 16" id="KW-0862">Zinc</keyword>
<dbReference type="Pfam" id="PF22634">
    <property type="entry name" value="POL2_thumb"/>
    <property type="match status" value="1"/>
</dbReference>
<dbReference type="Pfam" id="PF23250">
    <property type="entry name" value="zf_DPOE_2"/>
    <property type="match status" value="1"/>
</dbReference>
<evidence type="ECO:0000256" key="6">
    <source>
        <dbReference type="ARBA" id="ARBA00022695"/>
    </source>
</evidence>
<evidence type="ECO:0000256" key="13">
    <source>
        <dbReference type="ARBA" id="ARBA00023014"/>
    </source>
</evidence>
<dbReference type="SMART" id="SM00486">
    <property type="entry name" value="POLBc"/>
    <property type="match status" value="1"/>
</dbReference>
<dbReference type="InterPro" id="IPR036397">
    <property type="entry name" value="RNaseH_sf"/>
</dbReference>
<evidence type="ECO:0000256" key="9">
    <source>
        <dbReference type="ARBA" id="ARBA00022771"/>
    </source>
</evidence>
<dbReference type="GO" id="GO:0008270">
    <property type="term" value="F:zinc ion binding"/>
    <property type="evidence" value="ECO:0007669"/>
    <property type="project" value="UniProtKB-KW"/>
</dbReference>
<keyword evidence="20" id="KW-1185">Reference proteome</keyword>
<evidence type="ECO:0000256" key="12">
    <source>
        <dbReference type="ARBA" id="ARBA00023004"/>
    </source>
</evidence>
<dbReference type="GO" id="GO:0006272">
    <property type="term" value="P:leading strand elongation"/>
    <property type="evidence" value="ECO:0007669"/>
    <property type="project" value="TreeGrafter"/>
</dbReference>
<dbReference type="InterPro" id="IPR055191">
    <property type="entry name" value="POL2_thumb"/>
</dbReference>
<feature type="compositionally biased region" description="Basic and acidic residues" evidence="17">
    <location>
        <begin position="46"/>
        <end position="57"/>
    </location>
</feature>
<dbReference type="GO" id="GO:0006297">
    <property type="term" value="P:nucleotide-excision repair, DNA gap filling"/>
    <property type="evidence" value="ECO:0007669"/>
    <property type="project" value="TreeGrafter"/>
</dbReference>
<dbReference type="SMART" id="SM01159">
    <property type="entry name" value="DUF1744"/>
    <property type="match status" value="1"/>
</dbReference>
<keyword evidence="9 16" id="KW-0863">Zinc-finger</keyword>
<evidence type="ECO:0000256" key="2">
    <source>
        <dbReference type="ARBA" id="ARBA00004123"/>
    </source>
</evidence>
<dbReference type="InterPro" id="IPR006172">
    <property type="entry name" value="DNA-dir_DNA_pol_B"/>
</dbReference>
<keyword evidence="13 16" id="KW-0411">Iron-sulfur</keyword>
<evidence type="ECO:0000256" key="5">
    <source>
        <dbReference type="ARBA" id="ARBA00022679"/>
    </source>
</evidence>
<dbReference type="PANTHER" id="PTHR10670:SF0">
    <property type="entry name" value="DNA POLYMERASE EPSILON CATALYTIC SUBUNIT A"/>
    <property type="match status" value="1"/>
</dbReference>
<dbReference type="GO" id="GO:0051539">
    <property type="term" value="F:4 iron, 4 sulfur cluster binding"/>
    <property type="evidence" value="ECO:0007669"/>
    <property type="project" value="UniProtKB-KW"/>
</dbReference>
<dbReference type="Pfam" id="PF08490">
    <property type="entry name" value="DUF1744"/>
    <property type="match status" value="2"/>
</dbReference>
<dbReference type="FunFam" id="3.30.420.10:FF:000010">
    <property type="entry name" value="DNA polymerase epsilon catalytic subunit"/>
    <property type="match status" value="1"/>
</dbReference>
<dbReference type="InterPro" id="IPR013697">
    <property type="entry name" value="DNA_pol_e_suA_C"/>
</dbReference>
<dbReference type="InterPro" id="IPR006133">
    <property type="entry name" value="DNA-dir_DNA_pol_B_exonuc"/>
</dbReference>
<dbReference type="Pfam" id="PF00136">
    <property type="entry name" value="DNA_pol_B"/>
    <property type="match status" value="1"/>
</dbReference>
<keyword evidence="11 16" id="KW-0239">DNA-directed DNA polymerase</keyword>
<gene>
    <name evidence="19" type="ORF">TrVE_jg2217</name>
</gene>
<evidence type="ECO:0000256" key="17">
    <source>
        <dbReference type="SAM" id="MobiDB-lite"/>
    </source>
</evidence>
<evidence type="ECO:0000256" key="8">
    <source>
        <dbReference type="ARBA" id="ARBA00022723"/>
    </source>
</evidence>
<dbReference type="FunFam" id="1.10.132.60:FF:000002">
    <property type="entry name" value="DNA polymerase epsilon catalytic subunit"/>
    <property type="match status" value="1"/>
</dbReference>
<dbReference type="Pfam" id="PF03104">
    <property type="entry name" value="DNA_pol_B_exo1"/>
    <property type="match status" value="1"/>
</dbReference>
<evidence type="ECO:0000256" key="1">
    <source>
        <dbReference type="ARBA" id="ARBA00001966"/>
    </source>
</evidence>
<dbReference type="CDD" id="cd05779">
    <property type="entry name" value="DNA_polB_epsilon_exo"/>
    <property type="match status" value="1"/>
</dbReference>
<dbReference type="FunFam" id="1.10.287.690:FF:000005">
    <property type="entry name" value="DNA polymerase epsilon catalytic subunit"/>
    <property type="match status" value="1"/>
</dbReference>
<evidence type="ECO:0000313" key="20">
    <source>
        <dbReference type="Proteomes" id="UP001165160"/>
    </source>
</evidence>
<organism evidence="19 20">
    <name type="scientific">Triparma verrucosa</name>
    <dbReference type="NCBI Taxonomy" id="1606542"/>
    <lineage>
        <taxon>Eukaryota</taxon>
        <taxon>Sar</taxon>
        <taxon>Stramenopiles</taxon>
        <taxon>Ochrophyta</taxon>
        <taxon>Bolidophyceae</taxon>
        <taxon>Parmales</taxon>
        <taxon>Triparmaceae</taxon>
        <taxon>Triparma</taxon>
    </lineage>
</organism>
<dbReference type="InterPro" id="IPR054475">
    <property type="entry name" value="Znf-DPOE"/>
</dbReference>
<comment type="subcellular location">
    <subcellularLocation>
        <location evidence="2 16">Nucleus</location>
    </subcellularLocation>
</comment>
<dbReference type="Gene3D" id="1.10.132.60">
    <property type="entry name" value="DNA polymerase family B, C-terminal domain"/>
    <property type="match status" value="1"/>
</dbReference>
<dbReference type="PANTHER" id="PTHR10670">
    <property type="entry name" value="DNA POLYMERASE EPSILON CATALYTIC SUBUNIT A"/>
    <property type="match status" value="1"/>
</dbReference>
<evidence type="ECO:0000256" key="14">
    <source>
        <dbReference type="ARBA" id="ARBA00023125"/>
    </source>
</evidence>
<dbReference type="SUPFAM" id="SSF53098">
    <property type="entry name" value="Ribonuclease H-like"/>
    <property type="match status" value="1"/>
</dbReference>
<reference evidence="20" key="1">
    <citation type="journal article" date="2023" name="Commun. Biol.">
        <title>Genome analysis of Parmales, the sister group of diatoms, reveals the evolutionary specialization of diatoms from phago-mixotrophs to photoautotrophs.</title>
        <authorList>
            <person name="Ban H."/>
            <person name="Sato S."/>
            <person name="Yoshikawa S."/>
            <person name="Yamada K."/>
            <person name="Nakamura Y."/>
            <person name="Ichinomiya M."/>
            <person name="Sato N."/>
            <person name="Blanc-Mathieu R."/>
            <person name="Endo H."/>
            <person name="Kuwata A."/>
            <person name="Ogata H."/>
        </authorList>
    </citation>
    <scope>NUCLEOTIDE SEQUENCE [LARGE SCALE GENOMIC DNA]</scope>
    <source>
        <strain evidence="20">NIES 3699</strain>
    </source>
</reference>
<evidence type="ECO:0000256" key="16">
    <source>
        <dbReference type="RuleBase" id="RU365029"/>
    </source>
</evidence>
<feature type="domain" description="DNA polymerase epsilon catalytic subunit A C-terminal" evidence="18">
    <location>
        <begin position="1544"/>
        <end position="1906"/>
    </location>
</feature>
<dbReference type="SUPFAM" id="SSF56672">
    <property type="entry name" value="DNA/RNA polymerases"/>
    <property type="match status" value="1"/>
</dbReference>
<dbReference type="CDD" id="cd05535">
    <property type="entry name" value="POLBc_epsilon"/>
    <property type="match status" value="1"/>
</dbReference>
<dbReference type="GO" id="GO:0006287">
    <property type="term" value="P:base-excision repair, gap-filling"/>
    <property type="evidence" value="ECO:0007669"/>
    <property type="project" value="TreeGrafter"/>
</dbReference>
<evidence type="ECO:0000256" key="7">
    <source>
        <dbReference type="ARBA" id="ARBA00022705"/>
    </source>
</evidence>
<comment type="similarity">
    <text evidence="3 16">Belongs to the DNA polymerase type-B family.</text>
</comment>
<evidence type="ECO:0000256" key="11">
    <source>
        <dbReference type="ARBA" id="ARBA00022932"/>
    </source>
</evidence>
<feature type="region of interest" description="Disordered" evidence="17">
    <location>
        <begin position="1"/>
        <end position="57"/>
    </location>
</feature>
<evidence type="ECO:0000313" key="19">
    <source>
        <dbReference type="EMBL" id="GMH87270.1"/>
    </source>
</evidence>
<evidence type="ECO:0000256" key="3">
    <source>
        <dbReference type="ARBA" id="ARBA00005755"/>
    </source>
</evidence>
<protein>
    <recommendedName>
        <fullName evidence="16">DNA polymerase epsilon catalytic subunit</fullName>
        <ecNumber evidence="16">2.7.7.7</ecNumber>
    </recommendedName>
</protein>
<dbReference type="FunFam" id="3.90.1600.10:FF:000006">
    <property type="entry name" value="DNA polymerase epsilon catalytic subunit"/>
    <property type="match status" value="1"/>
</dbReference>
<evidence type="ECO:0000256" key="10">
    <source>
        <dbReference type="ARBA" id="ARBA00022833"/>
    </source>
</evidence>
<dbReference type="InterPro" id="IPR006134">
    <property type="entry name" value="DNA-dir_DNA_pol_B_multi_dom"/>
</dbReference>
<comment type="caution">
    <text evidence="19">The sequence shown here is derived from an EMBL/GenBank/DDBJ whole genome shotgun (WGS) entry which is preliminary data.</text>
</comment>
<keyword evidence="12 16" id="KW-0408">Iron</keyword>
<proteinExistence type="inferred from homology"/>
<dbReference type="Pfam" id="PF22912">
    <property type="entry name" value="zf-DPOE"/>
    <property type="match status" value="1"/>
</dbReference>
<dbReference type="GO" id="GO:0003677">
    <property type="term" value="F:DNA binding"/>
    <property type="evidence" value="ECO:0007669"/>
    <property type="project" value="UniProtKB-KW"/>
</dbReference>
<dbReference type="Gene3D" id="3.30.420.10">
    <property type="entry name" value="Ribonuclease H-like superfamily/Ribonuclease H"/>
    <property type="match status" value="1"/>
</dbReference>
<comment type="cofactor">
    <cofactor evidence="1 16">
        <name>[4Fe-4S] cluster</name>
        <dbReference type="ChEBI" id="CHEBI:49883"/>
    </cofactor>
</comment>
<dbReference type="InterPro" id="IPR042087">
    <property type="entry name" value="DNA_pol_B_thumb"/>
</dbReference>
<keyword evidence="14 16" id="KW-0238">DNA-binding</keyword>